<dbReference type="SUPFAM" id="SSF63829">
    <property type="entry name" value="Calcium-dependent phosphotriesterase"/>
    <property type="match status" value="1"/>
</dbReference>
<protein>
    <submittedName>
        <fullName evidence="3">SMP-30/gluconolactonase/LRE family protein</fullName>
        <ecNumber evidence="3">3.1.1.99</ecNumber>
    </submittedName>
</protein>
<evidence type="ECO:0000313" key="4">
    <source>
        <dbReference type="Proteomes" id="UP001585080"/>
    </source>
</evidence>
<sequence length="299" mass="32180">MIARRLTAASAETFQLAEGPVWDAVRQRLLWVDILAGYVLEGSVDDTTGRITVTRRHAFDSMVAAVAFADDGTLLVAAQEHLVVLGIDGTRRDGARIVPSGVRRRLNDGSTDPSGRFLVGTLSLDGPSQQETLVRLEPDGRLTALDTELSLSNGLARSADGHTLYSVDTLRHTVSVRDYTRDDAERRVHLRIEDGYPDGIALDTEEHLWVAVWGAGEIRRYSPAGALTSRLAVPAPHTSSIAFAGSDLRTLVITTASADLTDAQRSQYPDSGCLFTTRVDVPGAPVPSWSALPIAPTPC</sequence>
<dbReference type="InterPro" id="IPR011042">
    <property type="entry name" value="6-blade_b-propeller_TolB-like"/>
</dbReference>
<dbReference type="PANTHER" id="PTHR10907">
    <property type="entry name" value="REGUCALCIN"/>
    <property type="match status" value="1"/>
</dbReference>
<dbReference type="EMBL" id="JAYMRP010000048">
    <property type="protein sequence ID" value="MFB8777591.1"/>
    <property type="molecule type" value="Genomic_DNA"/>
</dbReference>
<dbReference type="RefSeq" id="WP_376736040.1">
    <property type="nucleotide sequence ID" value="NZ_JAYMRP010000048.1"/>
</dbReference>
<evidence type="ECO:0000313" key="3">
    <source>
        <dbReference type="EMBL" id="MFB8777591.1"/>
    </source>
</evidence>
<dbReference type="InterPro" id="IPR005511">
    <property type="entry name" value="SMP-30"/>
</dbReference>
<keyword evidence="4" id="KW-1185">Reference proteome</keyword>
<dbReference type="PRINTS" id="PR01790">
    <property type="entry name" value="SMP30FAMILY"/>
</dbReference>
<dbReference type="EC" id="3.1.1.99" evidence="3"/>
<keyword evidence="3" id="KW-0378">Hydrolase</keyword>
<name>A0ABV5EL72_9ACTN</name>
<dbReference type="PANTHER" id="PTHR10907:SF47">
    <property type="entry name" value="REGUCALCIN"/>
    <property type="match status" value="1"/>
</dbReference>
<dbReference type="Proteomes" id="UP001585080">
    <property type="component" value="Unassembled WGS sequence"/>
</dbReference>
<dbReference type="Pfam" id="PF08450">
    <property type="entry name" value="SGL"/>
    <property type="match status" value="1"/>
</dbReference>
<evidence type="ECO:0000256" key="1">
    <source>
        <dbReference type="ARBA" id="ARBA00008853"/>
    </source>
</evidence>
<dbReference type="GO" id="GO:0016787">
    <property type="term" value="F:hydrolase activity"/>
    <property type="evidence" value="ECO:0007669"/>
    <property type="project" value="UniProtKB-KW"/>
</dbReference>
<proteinExistence type="inferred from homology"/>
<feature type="domain" description="SMP-30/Gluconolactonase/LRE-like region" evidence="2">
    <location>
        <begin position="16"/>
        <end position="256"/>
    </location>
</feature>
<dbReference type="InterPro" id="IPR013658">
    <property type="entry name" value="SGL"/>
</dbReference>
<reference evidence="3 4" key="1">
    <citation type="submission" date="2024-01" db="EMBL/GenBank/DDBJ databases">
        <title>Genome mining of biosynthetic gene clusters to explore secondary metabolites of Streptomyces sp.</title>
        <authorList>
            <person name="Baig A."/>
            <person name="Ajitkumar Shintre N."/>
            <person name="Kumar H."/>
            <person name="Anbarasu A."/>
            <person name="Ramaiah S."/>
        </authorList>
    </citation>
    <scope>NUCLEOTIDE SEQUENCE [LARGE SCALE GENOMIC DNA]</scope>
    <source>
        <strain evidence="3 4">A57</strain>
    </source>
</reference>
<dbReference type="Gene3D" id="2.120.10.30">
    <property type="entry name" value="TolB, C-terminal domain"/>
    <property type="match status" value="1"/>
</dbReference>
<comment type="caution">
    <text evidence="3">The sequence shown here is derived from an EMBL/GenBank/DDBJ whole genome shotgun (WGS) entry which is preliminary data.</text>
</comment>
<accession>A0ABV5EL72</accession>
<evidence type="ECO:0000259" key="2">
    <source>
        <dbReference type="Pfam" id="PF08450"/>
    </source>
</evidence>
<organism evidence="3 4">
    <name type="scientific">Streptomyces broussonetiae</name>
    <dbReference type="NCBI Taxonomy" id="2686304"/>
    <lineage>
        <taxon>Bacteria</taxon>
        <taxon>Bacillati</taxon>
        <taxon>Actinomycetota</taxon>
        <taxon>Actinomycetes</taxon>
        <taxon>Kitasatosporales</taxon>
        <taxon>Streptomycetaceae</taxon>
        <taxon>Streptomyces</taxon>
    </lineage>
</organism>
<comment type="similarity">
    <text evidence="1">Belongs to the SMP-30/CGR1 family.</text>
</comment>
<gene>
    <name evidence="3" type="ORF">VSS16_33580</name>
</gene>